<reference evidence="2" key="1">
    <citation type="submission" date="2022-11" db="EMBL/GenBank/DDBJ databases">
        <authorList>
            <person name="Petersen C."/>
        </authorList>
    </citation>
    <scope>NUCLEOTIDE SEQUENCE</scope>
    <source>
        <strain evidence="2">IBT 21917</strain>
    </source>
</reference>
<comment type="caution">
    <text evidence="2">The sequence shown here is derived from an EMBL/GenBank/DDBJ whole genome shotgun (WGS) entry which is preliminary data.</text>
</comment>
<sequence>MLGLPIPEPPMDQPAYIPHSSGDSTMPEVAAAHRDMILARLSSLQGWDTRAVITELDTLLQEDRHHYYYYDQGIAPSRYAETDAFGDLARGDDDMRINPVWSPDTTHGREPEAQSQPTEDPPRSGRDYGGSHLTSSRF</sequence>
<feature type="region of interest" description="Disordered" evidence="1">
    <location>
        <begin position="1"/>
        <end position="26"/>
    </location>
</feature>
<keyword evidence="3" id="KW-1185">Reference proteome</keyword>
<proteinExistence type="predicted"/>
<protein>
    <submittedName>
        <fullName evidence="2">Uncharacterized protein</fullName>
    </submittedName>
</protein>
<evidence type="ECO:0000313" key="3">
    <source>
        <dbReference type="Proteomes" id="UP001146351"/>
    </source>
</evidence>
<dbReference type="EMBL" id="JAPQKO010000002">
    <property type="protein sequence ID" value="KAJ5178994.1"/>
    <property type="molecule type" value="Genomic_DNA"/>
</dbReference>
<dbReference type="AlphaFoldDB" id="A0A9W9IHE1"/>
<name>A0A9W9IHE1_9EURO</name>
<evidence type="ECO:0000256" key="1">
    <source>
        <dbReference type="SAM" id="MobiDB-lite"/>
    </source>
</evidence>
<feature type="compositionally biased region" description="Pro residues" evidence="1">
    <location>
        <begin position="1"/>
        <end position="12"/>
    </location>
</feature>
<organism evidence="2 3">
    <name type="scientific">Penicillium capsulatum</name>
    <dbReference type="NCBI Taxonomy" id="69766"/>
    <lineage>
        <taxon>Eukaryota</taxon>
        <taxon>Fungi</taxon>
        <taxon>Dikarya</taxon>
        <taxon>Ascomycota</taxon>
        <taxon>Pezizomycotina</taxon>
        <taxon>Eurotiomycetes</taxon>
        <taxon>Eurotiomycetidae</taxon>
        <taxon>Eurotiales</taxon>
        <taxon>Aspergillaceae</taxon>
        <taxon>Penicillium</taxon>
    </lineage>
</organism>
<feature type="region of interest" description="Disordered" evidence="1">
    <location>
        <begin position="89"/>
        <end position="138"/>
    </location>
</feature>
<dbReference type="Proteomes" id="UP001146351">
    <property type="component" value="Unassembled WGS sequence"/>
</dbReference>
<reference evidence="2" key="2">
    <citation type="journal article" date="2023" name="IMA Fungus">
        <title>Comparative genomic study of the Penicillium genus elucidates a diverse pangenome and 15 lateral gene transfer events.</title>
        <authorList>
            <person name="Petersen C."/>
            <person name="Sorensen T."/>
            <person name="Nielsen M.R."/>
            <person name="Sondergaard T.E."/>
            <person name="Sorensen J.L."/>
            <person name="Fitzpatrick D.A."/>
            <person name="Frisvad J.C."/>
            <person name="Nielsen K.L."/>
        </authorList>
    </citation>
    <scope>NUCLEOTIDE SEQUENCE</scope>
    <source>
        <strain evidence="2">IBT 21917</strain>
    </source>
</reference>
<evidence type="ECO:0000313" key="2">
    <source>
        <dbReference type="EMBL" id="KAJ5178994.1"/>
    </source>
</evidence>
<accession>A0A9W9IHE1</accession>
<gene>
    <name evidence="2" type="ORF">N7492_002204</name>
</gene>